<proteinExistence type="inferred from homology"/>
<keyword evidence="7" id="KW-0969">Cilium</keyword>
<evidence type="ECO:0000256" key="4">
    <source>
        <dbReference type="HAMAP-Rule" id="MF_01457"/>
    </source>
</evidence>
<evidence type="ECO:0000313" key="8">
    <source>
        <dbReference type="Proteomes" id="UP001160519"/>
    </source>
</evidence>
<dbReference type="InterPro" id="IPR023787">
    <property type="entry name" value="T3SS_YcgR"/>
</dbReference>
<dbReference type="InterPro" id="IPR009926">
    <property type="entry name" value="T3SS_YcgR_PilZN"/>
</dbReference>
<dbReference type="AlphaFoldDB" id="A0AA43Q855"/>
<reference evidence="7" key="1">
    <citation type="submission" date="2023-01" db="EMBL/GenBank/DDBJ databases">
        <title>Biogeochemical cycle of methane in antarctic sediments.</title>
        <authorList>
            <person name="Roldan D.M."/>
            <person name="Menes R.J."/>
        </authorList>
    </citation>
    <scope>NUCLEOTIDE SEQUENCE [LARGE SCALE GENOMIC DNA]</scope>
    <source>
        <strain evidence="7">K-2018 MAG008</strain>
    </source>
</reference>
<keyword evidence="3 4" id="KW-0975">Bacterial flagellum</keyword>
<comment type="similarity">
    <text evidence="4">Belongs to the YcgR family.</text>
</comment>
<dbReference type="GO" id="GO:0009425">
    <property type="term" value="C:bacterial-type flagellum basal body"/>
    <property type="evidence" value="ECO:0007669"/>
    <property type="project" value="UniProtKB-SubCell"/>
</dbReference>
<evidence type="ECO:0000313" key="7">
    <source>
        <dbReference type="EMBL" id="MDI1232277.1"/>
    </source>
</evidence>
<protein>
    <recommendedName>
        <fullName evidence="4">Flagellar brake protein YcgR</fullName>
    </recommendedName>
    <alternativeName>
        <fullName evidence="4">Cyclic di-GMP binding protein YcgR</fullName>
    </alternativeName>
</protein>
<evidence type="ECO:0000259" key="5">
    <source>
        <dbReference type="Pfam" id="PF07238"/>
    </source>
</evidence>
<comment type="subunit">
    <text evidence="4">Monomer. Interacts with the flagellar basal bodies.</text>
</comment>
<keyword evidence="8" id="KW-1185">Reference proteome</keyword>
<dbReference type="Proteomes" id="UP001160519">
    <property type="component" value="Unassembled WGS sequence"/>
</dbReference>
<dbReference type="GO" id="GO:0071973">
    <property type="term" value="P:bacterial-type flagellum-dependent cell motility"/>
    <property type="evidence" value="ECO:0007669"/>
    <property type="project" value="UniProtKB-UniRule"/>
</dbReference>
<feature type="domain" description="PilZ" evidence="5">
    <location>
        <begin position="115"/>
        <end position="229"/>
    </location>
</feature>
<keyword evidence="2 4" id="KW-0547">Nucleotide-binding</keyword>
<comment type="subcellular location">
    <subcellularLocation>
        <location evidence="4">Bacterial flagellum basal body</location>
    </subcellularLocation>
</comment>
<dbReference type="EMBL" id="JAQSDF010000072">
    <property type="protein sequence ID" value="MDI1232277.1"/>
    <property type="molecule type" value="Genomic_DNA"/>
</dbReference>
<dbReference type="InterPro" id="IPR012349">
    <property type="entry name" value="Split_barrel_FMN-bd"/>
</dbReference>
<dbReference type="Gene3D" id="2.40.10.220">
    <property type="entry name" value="predicted glycosyltransferase like domains"/>
    <property type="match status" value="1"/>
</dbReference>
<keyword evidence="7" id="KW-0966">Cell projection</keyword>
<feature type="domain" description="Type III secretion system flagellar brake protein YcgR PilZN" evidence="6">
    <location>
        <begin position="7"/>
        <end position="112"/>
    </location>
</feature>
<accession>A0AA43Q855</accession>
<dbReference type="GO" id="GO:0035438">
    <property type="term" value="F:cyclic-di-GMP binding"/>
    <property type="evidence" value="ECO:0007669"/>
    <property type="project" value="UniProtKB-UniRule"/>
</dbReference>
<evidence type="ECO:0000256" key="2">
    <source>
        <dbReference type="ARBA" id="ARBA00022741"/>
    </source>
</evidence>
<keyword evidence="1 4" id="KW-0973">c-di-GMP</keyword>
<dbReference type="Pfam" id="PF07238">
    <property type="entry name" value="PilZ"/>
    <property type="match status" value="1"/>
</dbReference>
<gene>
    <name evidence="4" type="primary">ycgR</name>
    <name evidence="7" type="ORF">PSU93_14125</name>
</gene>
<dbReference type="InterPro" id="IPR009875">
    <property type="entry name" value="PilZ_domain"/>
</dbReference>
<comment type="caution">
    <text evidence="7">The sequence shown here is derived from an EMBL/GenBank/DDBJ whole genome shotgun (WGS) entry which is preliminary data.</text>
</comment>
<evidence type="ECO:0000256" key="3">
    <source>
        <dbReference type="ARBA" id="ARBA00023143"/>
    </source>
</evidence>
<dbReference type="Pfam" id="PF07317">
    <property type="entry name" value="PilZN"/>
    <property type="match status" value="1"/>
</dbReference>
<dbReference type="HAMAP" id="MF_01457">
    <property type="entry name" value="YcgR"/>
    <property type="match status" value="1"/>
</dbReference>
<comment type="function">
    <text evidence="4">Acts as a flagellar brake, regulating swimming and swarming in a bis-(3'-5') cyclic diguanylic acid (c-di-GMP)-dependent manner. Binds 1 c-di-GMP dimer per subunit. Increasing levels of c-di-GMP lead to decreased motility.</text>
</comment>
<sequence>MSDISSFSVQNTKQIIHHLTLLLKSRCLLSVRFGTNSESYITTLLEIDGENNTVILDCGSKEDLNQRLLNAGKVAFDADYNGIKVSFAGVELKEITHKGEMAFSITIPKSLYWMQRREYYRVKSPLSKPSYCQLIREDRETVNLRLYDISLTGFAMLNVSKDISELMSSGKTMAQCKLILSDAGEGMISFEVCAKYIINPDKLQKIQKIGCKFINLARPVEDIIQRYMQQIQRENLQKE</sequence>
<organism evidence="7 8">
    <name type="scientific">Candidatus Methylobacter titanis</name>
    <dbReference type="NCBI Taxonomy" id="3053457"/>
    <lineage>
        <taxon>Bacteria</taxon>
        <taxon>Pseudomonadati</taxon>
        <taxon>Pseudomonadota</taxon>
        <taxon>Gammaproteobacteria</taxon>
        <taxon>Methylococcales</taxon>
        <taxon>Methylococcaceae</taxon>
        <taxon>Methylobacter</taxon>
    </lineage>
</organism>
<dbReference type="GO" id="GO:0071945">
    <property type="term" value="P:regulation of bacterial-type flagellum-dependent cell motility by regulation of motor speed"/>
    <property type="evidence" value="ECO:0007669"/>
    <property type="project" value="UniProtKB-UniRule"/>
</dbReference>
<keyword evidence="7" id="KW-0282">Flagellum</keyword>
<evidence type="ECO:0000259" key="6">
    <source>
        <dbReference type="Pfam" id="PF07317"/>
    </source>
</evidence>
<evidence type="ECO:0000256" key="1">
    <source>
        <dbReference type="ARBA" id="ARBA00022636"/>
    </source>
</evidence>
<dbReference type="Gene3D" id="2.30.110.10">
    <property type="entry name" value="Electron Transport, Fmn-binding Protein, Chain A"/>
    <property type="match status" value="1"/>
</dbReference>
<name>A0AA43Q855_9GAMM</name>